<dbReference type="GO" id="GO:0006284">
    <property type="term" value="P:base-excision repair"/>
    <property type="evidence" value="ECO:0007669"/>
    <property type="project" value="InterPro"/>
</dbReference>
<keyword evidence="6" id="KW-0004">4Fe-4S</keyword>
<keyword evidence="13 15" id="KW-0326">Glycosidase</keyword>
<dbReference type="SMART" id="SM00478">
    <property type="entry name" value="ENDO3c"/>
    <property type="match status" value="1"/>
</dbReference>
<gene>
    <name evidence="15" type="primary">mutY_7</name>
    <name evidence="15" type="ORF">SDC9_56237</name>
</gene>
<dbReference type="Pfam" id="PF14815">
    <property type="entry name" value="NUDIX_4"/>
    <property type="match status" value="1"/>
</dbReference>
<dbReference type="EC" id="3.2.2.31" evidence="4"/>
<dbReference type="GO" id="GO:0034039">
    <property type="term" value="F:8-oxo-7,8-dihydroguanine DNA N-glycosylase activity"/>
    <property type="evidence" value="ECO:0007669"/>
    <property type="project" value="TreeGrafter"/>
</dbReference>
<comment type="caution">
    <text evidence="15">The sequence shown here is derived from an EMBL/GenBank/DDBJ whole genome shotgun (WGS) entry which is preliminary data.</text>
</comment>
<dbReference type="Pfam" id="PF00730">
    <property type="entry name" value="HhH-GPD"/>
    <property type="match status" value="1"/>
</dbReference>
<evidence type="ECO:0000256" key="11">
    <source>
        <dbReference type="ARBA" id="ARBA00023014"/>
    </source>
</evidence>
<dbReference type="GO" id="GO:0035485">
    <property type="term" value="F:adenine/guanine mispair binding"/>
    <property type="evidence" value="ECO:0007669"/>
    <property type="project" value="TreeGrafter"/>
</dbReference>
<accession>A0A644X6I7</accession>
<sequence>MPYTPLTTLSEIVPPLLTWYRANARDLPWRKTKDPYRVWVSEIMLQQTRVAAVLGYYQRFLSFFPSVEALADAPEERLMKLWEGLGYYSRARNLQSAARTVVKDFGGAFPDTYEGLLALPGVGDYTASAVASAAFGQREPAVDGNVLRVFTRLTDCRDDIADPKTKKAIRERIEPIMPTQPEDIRVFNQAFMELGAVVCVPGGPPKCGVCPLAESCLGRKLGTAESLPVKSPKKARRVEEKTVFLFSRNGKIALRKRPRDGLLAGLWEFPNADGTLDETAAGAQTILWGLTPGAWNQRLTAKHIFSHVEWHMTGYVLEVSGNGPGNFFWADGPELEKRAIPSAFARFLSEAKIILREKDTEKNLEGGASPWG</sequence>
<dbReference type="GO" id="GO:0046872">
    <property type="term" value="F:metal ion binding"/>
    <property type="evidence" value="ECO:0007669"/>
    <property type="project" value="UniProtKB-KW"/>
</dbReference>
<keyword evidence="8" id="KW-0227">DNA damage</keyword>
<dbReference type="CDD" id="cd03431">
    <property type="entry name" value="NUDIX_DNA_Glycosylase_C-MutY"/>
    <property type="match status" value="1"/>
</dbReference>
<evidence type="ECO:0000256" key="4">
    <source>
        <dbReference type="ARBA" id="ARBA00012045"/>
    </source>
</evidence>
<name>A0A644X6I7_9ZZZZ</name>
<evidence type="ECO:0000256" key="6">
    <source>
        <dbReference type="ARBA" id="ARBA00022485"/>
    </source>
</evidence>
<evidence type="ECO:0000256" key="9">
    <source>
        <dbReference type="ARBA" id="ARBA00022801"/>
    </source>
</evidence>
<protein>
    <recommendedName>
        <fullName evidence="5">Adenine DNA glycosylase</fullName>
        <ecNumber evidence="4">3.2.2.31</ecNumber>
    </recommendedName>
</protein>
<evidence type="ECO:0000256" key="12">
    <source>
        <dbReference type="ARBA" id="ARBA00023204"/>
    </source>
</evidence>
<dbReference type="GO" id="GO:0051539">
    <property type="term" value="F:4 iron, 4 sulfur cluster binding"/>
    <property type="evidence" value="ECO:0007669"/>
    <property type="project" value="UniProtKB-KW"/>
</dbReference>
<evidence type="ECO:0000256" key="10">
    <source>
        <dbReference type="ARBA" id="ARBA00023004"/>
    </source>
</evidence>
<evidence type="ECO:0000259" key="14">
    <source>
        <dbReference type="SMART" id="SM00478"/>
    </source>
</evidence>
<evidence type="ECO:0000256" key="13">
    <source>
        <dbReference type="ARBA" id="ARBA00023295"/>
    </source>
</evidence>
<keyword evidence="9 15" id="KW-0378">Hydrolase</keyword>
<dbReference type="Pfam" id="PF00633">
    <property type="entry name" value="HHH"/>
    <property type="match status" value="1"/>
</dbReference>
<dbReference type="InterPro" id="IPR015797">
    <property type="entry name" value="NUDIX_hydrolase-like_dom_sf"/>
</dbReference>
<evidence type="ECO:0000256" key="1">
    <source>
        <dbReference type="ARBA" id="ARBA00000843"/>
    </source>
</evidence>
<keyword evidence="7" id="KW-0479">Metal-binding</keyword>
<evidence type="ECO:0000256" key="3">
    <source>
        <dbReference type="ARBA" id="ARBA00008343"/>
    </source>
</evidence>
<dbReference type="NCBIfam" id="TIGR01084">
    <property type="entry name" value="mutY"/>
    <property type="match status" value="1"/>
</dbReference>
<dbReference type="AlphaFoldDB" id="A0A644X6I7"/>
<dbReference type="Gene3D" id="1.10.340.30">
    <property type="entry name" value="Hypothetical protein, domain 2"/>
    <property type="match status" value="1"/>
</dbReference>
<evidence type="ECO:0000256" key="2">
    <source>
        <dbReference type="ARBA" id="ARBA00001966"/>
    </source>
</evidence>
<dbReference type="GO" id="GO:0000701">
    <property type="term" value="F:purine-specific mismatch base pair DNA N-glycosylase activity"/>
    <property type="evidence" value="ECO:0007669"/>
    <property type="project" value="UniProtKB-EC"/>
</dbReference>
<feature type="domain" description="HhH-GPD" evidence="14">
    <location>
        <begin position="44"/>
        <end position="197"/>
    </location>
</feature>
<evidence type="ECO:0000256" key="7">
    <source>
        <dbReference type="ARBA" id="ARBA00022723"/>
    </source>
</evidence>
<dbReference type="InterPro" id="IPR044298">
    <property type="entry name" value="MIG/MutY"/>
</dbReference>
<comment type="similarity">
    <text evidence="3">Belongs to the Nth/MutY family.</text>
</comment>
<dbReference type="Gene3D" id="3.90.79.10">
    <property type="entry name" value="Nucleoside Triphosphate Pyrophosphohydrolase"/>
    <property type="match status" value="1"/>
</dbReference>
<evidence type="ECO:0000313" key="15">
    <source>
        <dbReference type="EMBL" id="MPM09913.1"/>
    </source>
</evidence>
<reference evidence="15" key="1">
    <citation type="submission" date="2019-08" db="EMBL/GenBank/DDBJ databases">
        <authorList>
            <person name="Kucharzyk K."/>
            <person name="Murdoch R.W."/>
            <person name="Higgins S."/>
            <person name="Loffler F."/>
        </authorList>
    </citation>
    <scope>NUCLEOTIDE SEQUENCE</scope>
</reference>
<dbReference type="InterPro" id="IPR004036">
    <property type="entry name" value="Endonuclease-III-like_CS2"/>
</dbReference>
<comment type="cofactor">
    <cofactor evidence="2">
        <name>[4Fe-4S] cluster</name>
        <dbReference type="ChEBI" id="CHEBI:49883"/>
    </cofactor>
</comment>
<dbReference type="InterPro" id="IPR023170">
    <property type="entry name" value="HhH_base_excis_C"/>
</dbReference>
<organism evidence="15">
    <name type="scientific">bioreactor metagenome</name>
    <dbReference type="NCBI Taxonomy" id="1076179"/>
    <lineage>
        <taxon>unclassified sequences</taxon>
        <taxon>metagenomes</taxon>
        <taxon>ecological metagenomes</taxon>
    </lineage>
</organism>
<dbReference type="EMBL" id="VSSQ01001628">
    <property type="protein sequence ID" value="MPM09913.1"/>
    <property type="molecule type" value="Genomic_DNA"/>
</dbReference>
<evidence type="ECO:0000256" key="5">
    <source>
        <dbReference type="ARBA" id="ARBA00022023"/>
    </source>
</evidence>
<dbReference type="PANTHER" id="PTHR42944">
    <property type="entry name" value="ADENINE DNA GLYCOSYLASE"/>
    <property type="match status" value="1"/>
</dbReference>
<dbReference type="SUPFAM" id="SSF55811">
    <property type="entry name" value="Nudix"/>
    <property type="match status" value="1"/>
</dbReference>
<proteinExistence type="inferred from homology"/>
<dbReference type="GO" id="GO:0006298">
    <property type="term" value="P:mismatch repair"/>
    <property type="evidence" value="ECO:0007669"/>
    <property type="project" value="TreeGrafter"/>
</dbReference>
<keyword evidence="11" id="KW-0411">Iron-sulfur</keyword>
<dbReference type="InterPro" id="IPR000445">
    <property type="entry name" value="HhH_motif"/>
</dbReference>
<keyword evidence="10" id="KW-0408">Iron</keyword>
<dbReference type="InterPro" id="IPR005760">
    <property type="entry name" value="A/G_AdeGlyc_MutY"/>
</dbReference>
<dbReference type="InterPro" id="IPR003265">
    <property type="entry name" value="HhH-GPD_domain"/>
</dbReference>
<dbReference type="PANTHER" id="PTHR42944:SF1">
    <property type="entry name" value="ADENINE DNA GLYCOSYLASE"/>
    <property type="match status" value="1"/>
</dbReference>
<keyword evidence="12" id="KW-0234">DNA repair</keyword>
<dbReference type="CDD" id="cd00056">
    <property type="entry name" value="ENDO3c"/>
    <property type="match status" value="1"/>
</dbReference>
<comment type="catalytic activity">
    <reaction evidence="1">
        <text>Hydrolyzes free adenine bases from 7,8-dihydro-8-oxoguanine:adenine mismatched double-stranded DNA, leaving an apurinic site.</text>
        <dbReference type="EC" id="3.2.2.31"/>
    </reaction>
</comment>
<dbReference type="InterPro" id="IPR029119">
    <property type="entry name" value="MutY_C"/>
</dbReference>
<dbReference type="FunFam" id="1.10.340.30:FF:000002">
    <property type="entry name" value="Adenine DNA glycosylase"/>
    <property type="match status" value="1"/>
</dbReference>
<dbReference type="InterPro" id="IPR011257">
    <property type="entry name" value="DNA_glycosylase"/>
</dbReference>
<dbReference type="SUPFAM" id="SSF48150">
    <property type="entry name" value="DNA-glycosylase"/>
    <property type="match status" value="1"/>
</dbReference>
<dbReference type="Gene3D" id="1.10.1670.10">
    <property type="entry name" value="Helix-hairpin-Helix base-excision DNA repair enzymes (C-terminal)"/>
    <property type="match status" value="1"/>
</dbReference>
<dbReference type="GO" id="GO:0032357">
    <property type="term" value="F:oxidized purine DNA binding"/>
    <property type="evidence" value="ECO:0007669"/>
    <property type="project" value="TreeGrafter"/>
</dbReference>
<evidence type="ECO:0000256" key="8">
    <source>
        <dbReference type="ARBA" id="ARBA00022763"/>
    </source>
</evidence>
<dbReference type="PROSITE" id="PS01155">
    <property type="entry name" value="ENDONUCLEASE_III_2"/>
    <property type="match status" value="1"/>
</dbReference>